<evidence type="ECO:0000313" key="1">
    <source>
        <dbReference type="EMBL" id="KKP72368.1"/>
    </source>
</evidence>
<sequence>MSKEEEKKICQNCKKDFAIEPDDFGFYEKIGVPPPTFCPECRRQRRLAWRNDFIFYNRKCDLCKRDIISVYSPDNPQVIYCNKCWWSDKWDPKSYGQNFDFSRPFFKQFSEFRLKVPALSLFNDNTIGSENCEYTQDFAFGKNCYMCMVAWRIQDCMYVCYSADTKDTVDSMDILGTGEGLYESIFDEKCFGCRNVYYSSALINCSFCYDCSGCEFCFLCVNLRNKKYCIKNVQYTKEEYEKILAFYELETFGGSEKAKREFENFILTKPRKYAFFRNCVNCIGDKLTNSKNSKYVFNTRKAENSKYLENGDTQKDSYDLCIGGELSECYEGLTPDHSNRALFTIYTWKSVNILYSESCQSSKNCFGCVALKYGEYSIFNKQYTKEEYFKLKKKIIEHMKNGGEWGEFFPMKYSPFAYNESMANLSFPMTKNEIINSGLCFQDNLQQTKGKTTLKEIPDNINDISDNILNEILECTKCKRNYKITPNEFSFYKKWRIPVPRNCFFCRLEKRFSLRTLSSVWHRKCMKEGCKNEFETAYAPDRPEIIYCENCYQKEVY</sequence>
<name>A0A0G0BSI6_9BACT</name>
<organism evidence="1 2">
    <name type="scientific">Candidatus Nomurabacteria bacterium GW2011_GWB1_35_20</name>
    <dbReference type="NCBI Taxonomy" id="1618740"/>
    <lineage>
        <taxon>Bacteria</taxon>
        <taxon>Candidatus Nomuraibacteriota</taxon>
    </lineage>
</organism>
<dbReference type="Proteomes" id="UP000034923">
    <property type="component" value="Unassembled WGS sequence"/>
</dbReference>
<gene>
    <name evidence="1" type="ORF">UR70_C0009G0006</name>
</gene>
<comment type="caution">
    <text evidence="1">The sequence shown here is derived from an EMBL/GenBank/DDBJ whole genome shotgun (WGS) entry which is preliminary data.</text>
</comment>
<reference evidence="1 2" key="1">
    <citation type="journal article" date="2015" name="Nature">
        <title>rRNA introns, odd ribosomes, and small enigmatic genomes across a large radiation of phyla.</title>
        <authorList>
            <person name="Brown C.T."/>
            <person name="Hug L.A."/>
            <person name="Thomas B.C."/>
            <person name="Sharon I."/>
            <person name="Castelle C.J."/>
            <person name="Singh A."/>
            <person name="Wilkins M.J."/>
            <person name="Williams K.H."/>
            <person name="Banfield J.F."/>
        </authorList>
    </citation>
    <scope>NUCLEOTIDE SEQUENCE [LARGE SCALE GENOMIC DNA]</scope>
</reference>
<accession>A0A0G0BSI6</accession>
<protein>
    <submittedName>
        <fullName evidence="1">Uncharacterized protein</fullName>
    </submittedName>
</protein>
<evidence type="ECO:0000313" key="2">
    <source>
        <dbReference type="Proteomes" id="UP000034923"/>
    </source>
</evidence>
<dbReference type="EMBL" id="LBQE01000009">
    <property type="protein sequence ID" value="KKP72368.1"/>
    <property type="molecule type" value="Genomic_DNA"/>
</dbReference>
<proteinExistence type="predicted"/>
<dbReference type="AlphaFoldDB" id="A0A0G0BSI6"/>